<reference evidence="1" key="2">
    <citation type="submission" date="2021-10" db="EMBL/GenBank/DDBJ databases">
        <title>Phylogenomics reveals ancestral predisposition of the termite-cultivated fungus Termitomyces towards a domesticated lifestyle.</title>
        <authorList>
            <person name="Auxier B."/>
            <person name="Grum-Grzhimaylo A."/>
            <person name="Cardenas M.E."/>
            <person name="Lodge J.D."/>
            <person name="Laessoe T."/>
            <person name="Pedersen O."/>
            <person name="Smith M.E."/>
            <person name="Kuyper T.W."/>
            <person name="Franco-Molano E.A."/>
            <person name="Baroni T.J."/>
            <person name="Aanen D.K."/>
        </authorList>
    </citation>
    <scope>NUCLEOTIDE SEQUENCE</scope>
    <source>
        <strain evidence="1">D49</strain>
    </source>
</reference>
<keyword evidence="2" id="KW-1185">Reference proteome</keyword>
<organism evidence="1 2">
    <name type="scientific">Sphagnurus paluster</name>
    <dbReference type="NCBI Taxonomy" id="117069"/>
    <lineage>
        <taxon>Eukaryota</taxon>
        <taxon>Fungi</taxon>
        <taxon>Dikarya</taxon>
        <taxon>Basidiomycota</taxon>
        <taxon>Agaricomycotina</taxon>
        <taxon>Agaricomycetes</taxon>
        <taxon>Agaricomycetidae</taxon>
        <taxon>Agaricales</taxon>
        <taxon>Tricholomatineae</taxon>
        <taxon>Lyophyllaceae</taxon>
        <taxon>Sphagnurus</taxon>
    </lineage>
</organism>
<accession>A0A9P7GF54</accession>
<comment type="caution">
    <text evidence="1">The sequence shown here is derived from an EMBL/GenBank/DDBJ whole genome shotgun (WGS) entry which is preliminary data.</text>
</comment>
<dbReference type="EMBL" id="JABCKI010001006">
    <property type="protein sequence ID" value="KAG5649442.1"/>
    <property type="molecule type" value="Genomic_DNA"/>
</dbReference>
<proteinExistence type="predicted"/>
<name>A0A9P7GF54_9AGAR</name>
<sequence length="87" mass="9412">MVNLLDLGDLHHKLPQFCDSIAANPQILLDDNPDNGSGWDLKNLDGKPWVNLQLIAAICIMAPELPDLEKAISDMFSGAADGWQAGN</sequence>
<gene>
    <name evidence="1" type="ORF">H0H81_003869</name>
</gene>
<dbReference type="AlphaFoldDB" id="A0A9P7GF54"/>
<evidence type="ECO:0000313" key="2">
    <source>
        <dbReference type="Proteomes" id="UP000717328"/>
    </source>
</evidence>
<protein>
    <submittedName>
        <fullName evidence="1">Uncharacterized protein</fullName>
    </submittedName>
</protein>
<evidence type="ECO:0000313" key="1">
    <source>
        <dbReference type="EMBL" id="KAG5649442.1"/>
    </source>
</evidence>
<reference evidence="1" key="1">
    <citation type="submission" date="2021-02" db="EMBL/GenBank/DDBJ databases">
        <authorList>
            <person name="Nieuwenhuis M."/>
            <person name="Van De Peppel L.J.J."/>
        </authorList>
    </citation>
    <scope>NUCLEOTIDE SEQUENCE</scope>
    <source>
        <strain evidence="1">D49</strain>
    </source>
</reference>
<dbReference type="Proteomes" id="UP000717328">
    <property type="component" value="Unassembled WGS sequence"/>
</dbReference>
<feature type="non-terminal residue" evidence="1">
    <location>
        <position position="87"/>
    </location>
</feature>
<dbReference type="OrthoDB" id="3043234at2759"/>